<dbReference type="EMBL" id="JAERKF010000007">
    <property type="protein sequence ID" value="MBS1010536.1"/>
    <property type="molecule type" value="Genomic_DNA"/>
</dbReference>
<dbReference type="GeneID" id="56992457"/>
<dbReference type="Pfam" id="PF04020">
    <property type="entry name" value="Phage_holin_4_2"/>
    <property type="match status" value="1"/>
</dbReference>
<accession>A0A0C1Q9C4</accession>
<evidence type="ECO:0000313" key="3">
    <source>
        <dbReference type="EMBL" id="PBQ23160.1"/>
    </source>
</evidence>
<reference evidence="4 7" key="2">
    <citation type="submission" date="2018-07" db="EMBL/GenBank/DDBJ databases">
        <authorList>
            <person name="Feyereisen M."/>
        </authorList>
    </citation>
    <scope>NUCLEOTIDE SEQUENCE [LARGE SCALE GENOMIC DNA]</scope>
    <source>
        <strain evidence="4 7">UCCLBBS449</strain>
    </source>
</reference>
<dbReference type="AlphaFoldDB" id="A0A0C1Q9C4"/>
<evidence type="ECO:0000313" key="4">
    <source>
        <dbReference type="EMBL" id="QCZ52676.1"/>
    </source>
</evidence>
<dbReference type="InterPro" id="IPR007165">
    <property type="entry name" value="Phage_holin_4_2"/>
</dbReference>
<proteinExistence type="predicted"/>
<sequence length="123" mass="13363">MRFWPRIFVNALIFLALAGFFQSSLAGSFQNSFYVSSVWVALIASLVLALLNAVVKPILFVLSLPITILTLGLFSVVINAAMLELTSWFVGSSFAFASFGTTLIIAIVMSLCNAIISDHFAQH</sequence>
<reference evidence="2" key="4">
    <citation type="submission" date="2022-09" db="EMBL/GenBank/DDBJ databases">
        <title>Genome-inferred correspondence between phylogeny and metabolic traits in the wild Drosophila gut microbiome.</title>
        <authorList>
            <person name="Bueno E."/>
            <person name="Blow F."/>
            <person name="Douglas A.E."/>
        </authorList>
    </citation>
    <scope>NUCLEOTIDE SEQUENCE</scope>
    <source>
        <strain evidence="2">Dm-2019-70</strain>
    </source>
</reference>
<evidence type="ECO:0000313" key="2">
    <source>
        <dbReference type="EMBL" id="MBS1010536.1"/>
    </source>
</evidence>
<dbReference type="Proteomes" id="UP000676478">
    <property type="component" value="Unassembled WGS sequence"/>
</dbReference>
<keyword evidence="1" id="KW-0812">Transmembrane</keyword>
<dbReference type="OrthoDB" id="7205479at2"/>
<evidence type="ECO:0000313" key="6">
    <source>
        <dbReference type="Proteomes" id="UP000217918"/>
    </source>
</evidence>
<organism evidence="3 6">
    <name type="scientific">Levilactobacillus brevis</name>
    <name type="common">Lactobacillus brevis</name>
    <dbReference type="NCBI Taxonomy" id="1580"/>
    <lineage>
        <taxon>Bacteria</taxon>
        <taxon>Bacillati</taxon>
        <taxon>Bacillota</taxon>
        <taxon>Bacilli</taxon>
        <taxon>Lactobacillales</taxon>
        <taxon>Lactobacillaceae</taxon>
        <taxon>Levilactobacillus</taxon>
    </lineage>
</organism>
<dbReference type="Proteomes" id="UP000217918">
    <property type="component" value="Unassembled WGS sequence"/>
</dbReference>
<dbReference type="Proteomes" id="UP001164768">
    <property type="component" value="Chromosome"/>
</dbReference>
<dbReference type="EMBL" id="NVYO01000001">
    <property type="protein sequence ID" value="PBQ23160.1"/>
    <property type="molecule type" value="Genomic_DNA"/>
</dbReference>
<feature type="transmembrane region" description="Helical" evidence="1">
    <location>
        <begin position="36"/>
        <end position="55"/>
    </location>
</feature>
<gene>
    <name evidence="3" type="ORF">CNR29_03660</name>
    <name evidence="2" type="ORF">JK167_06795</name>
    <name evidence="5" type="ORF">ORR04_11620</name>
    <name evidence="4" type="ORF">UCCLBBS449_0704</name>
</gene>
<name>A0A0C1Q9C4_LEVBR</name>
<reference evidence="5" key="5">
    <citation type="submission" date="2022-11" db="EMBL/GenBank/DDBJ databases">
        <title>Whole genome sequence of Levilactobacillus brevis SMB091.</title>
        <authorList>
            <person name="Kim J.-M."/>
            <person name="Kim O.-C."/>
            <person name="Choi Y.H."/>
            <person name="Han N.S."/>
            <person name="Hurh B."/>
        </authorList>
    </citation>
    <scope>NUCLEOTIDE SEQUENCE</scope>
    <source>
        <strain evidence="5">SMB091</strain>
    </source>
</reference>
<dbReference type="PANTHER" id="PTHR37309:SF1">
    <property type="entry name" value="SLR0284 PROTEIN"/>
    <property type="match status" value="1"/>
</dbReference>
<dbReference type="PANTHER" id="PTHR37309">
    <property type="entry name" value="SLR0284 PROTEIN"/>
    <property type="match status" value="1"/>
</dbReference>
<keyword evidence="1" id="KW-1133">Transmembrane helix</keyword>
<reference evidence="3 6" key="1">
    <citation type="submission" date="2017-09" db="EMBL/GenBank/DDBJ databases">
        <title>Genome sequence of Lactobacillus brevis D7.</title>
        <authorList>
            <person name="Kwon M.-S."/>
            <person name="Lim S.K."/>
            <person name="Choi H.-J."/>
        </authorList>
    </citation>
    <scope>NUCLEOTIDE SEQUENCE [LARGE SCALE GENOMIC DNA]</scope>
    <source>
        <strain evidence="3 6">D7</strain>
    </source>
</reference>
<reference evidence="2" key="3">
    <citation type="submission" date="2020-12" db="EMBL/GenBank/DDBJ databases">
        <authorList>
            <person name="Mcmullen J.G."/>
        </authorList>
    </citation>
    <scope>NUCLEOTIDE SEQUENCE</scope>
    <source>
        <strain evidence="2">Dm-2019-70</strain>
    </source>
</reference>
<evidence type="ECO:0000313" key="5">
    <source>
        <dbReference type="EMBL" id="WAD01549.1"/>
    </source>
</evidence>
<evidence type="ECO:0000256" key="1">
    <source>
        <dbReference type="SAM" id="Phobius"/>
    </source>
</evidence>
<dbReference type="EMBL" id="CP031198">
    <property type="protein sequence ID" value="QCZ52676.1"/>
    <property type="molecule type" value="Genomic_DNA"/>
</dbReference>
<evidence type="ECO:0000313" key="7">
    <source>
        <dbReference type="Proteomes" id="UP000307074"/>
    </source>
</evidence>
<feature type="transmembrane region" description="Helical" evidence="1">
    <location>
        <begin position="94"/>
        <end position="116"/>
    </location>
</feature>
<dbReference type="Proteomes" id="UP000307074">
    <property type="component" value="Chromosome"/>
</dbReference>
<dbReference type="RefSeq" id="WP_015473430.1">
    <property type="nucleotide sequence ID" value="NZ_BBOW01000061.1"/>
</dbReference>
<keyword evidence="1" id="KW-0472">Membrane</keyword>
<feature type="transmembrane region" description="Helical" evidence="1">
    <location>
        <begin position="62"/>
        <end position="82"/>
    </location>
</feature>
<protein>
    <submittedName>
        <fullName evidence="3">Phage holin family protein</fullName>
    </submittedName>
    <submittedName>
        <fullName evidence="4">Putative membrane protein yvlD</fullName>
    </submittedName>
</protein>
<dbReference type="EMBL" id="CP113117">
    <property type="protein sequence ID" value="WAD01549.1"/>
    <property type="molecule type" value="Genomic_DNA"/>
</dbReference>